<dbReference type="RefSeq" id="WP_069366149.1">
    <property type="nucleotide sequence ID" value="NZ_CP012502.1"/>
</dbReference>
<dbReference type="InterPro" id="IPR006097">
    <property type="entry name" value="Glu/Leu/Phe/Val/Trp_DH_dimer"/>
</dbReference>
<dbReference type="EMBL" id="CP012502">
    <property type="protein sequence ID" value="AOM84252.1"/>
    <property type="molecule type" value="Genomic_DNA"/>
</dbReference>
<keyword evidence="6" id="KW-0520">NAD</keyword>
<feature type="active site" description="Proton donor" evidence="5">
    <location>
        <position position="117"/>
    </location>
</feature>
<dbReference type="PIRSF" id="PIRSF000185">
    <property type="entry name" value="Glu_DH"/>
    <property type="match status" value="1"/>
</dbReference>
<dbReference type="GO" id="GO:0000166">
    <property type="term" value="F:nucleotide binding"/>
    <property type="evidence" value="ECO:0007669"/>
    <property type="project" value="UniProtKB-KW"/>
</dbReference>
<dbReference type="PANTHER" id="PTHR11606:SF13">
    <property type="entry name" value="GLUTAMATE DEHYDROGENASE 1, MITOCHONDRIAL"/>
    <property type="match status" value="1"/>
</dbReference>
<dbReference type="STRING" id="632773.BBEV_2927"/>
<dbReference type="SUPFAM" id="SSF53223">
    <property type="entry name" value="Aminoacid dehydrogenase-like, N-terminal domain"/>
    <property type="match status" value="1"/>
</dbReference>
<evidence type="ECO:0000313" key="11">
    <source>
        <dbReference type="Proteomes" id="UP000094463"/>
    </source>
</evidence>
<dbReference type="InterPro" id="IPR046346">
    <property type="entry name" value="Aminoacid_DH-like_N_sf"/>
</dbReference>
<evidence type="ECO:0000256" key="6">
    <source>
        <dbReference type="PIRSR" id="PIRSR000185-2"/>
    </source>
</evidence>
<feature type="site" description="Important for catalysis" evidence="7">
    <location>
        <position position="157"/>
    </location>
</feature>
<reference evidence="10 11" key="1">
    <citation type="submission" date="2015-08" db="EMBL/GenBank/DDBJ databases">
        <title>The complete genome sequence of Bacillus beveridgei MLTeJB.</title>
        <authorList>
            <person name="Hanson T.E."/>
            <person name="Mesa C."/>
            <person name="Basesman S.M."/>
            <person name="Oremland R.S."/>
        </authorList>
    </citation>
    <scope>NUCLEOTIDE SEQUENCE [LARGE SCALE GENOMIC DNA]</scope>
    <source>
        <strain evidence="10 11">MLTeJB</strain>
    </source>
</reference>
<keyword evidence="3 4" id="KW-0560">Oxidoreductase</keyword>
<organism evidence="10 11">
    <name type="scientific">Salisediminibacterium beveridgei</name>
    <dbReference type="NCBI Taxonomy" id="632773"/>
    <lineage>
        <taxon>Bacteria</taxon>
        <taxon>Bacillati</taxon>
        <taxon>Bacillota</taxon>
        <taxon>Bacilli</taxon>
        <taxon>Bacillales</taxon>
        <taxon>Bacillaceae</taxon>
        <taxon>Salisediminibacterium</taxon>
    </lineage>
</organism>
<dbReference type="Proteomes" id="UP000094463">
    <property type="component" value="Chromosome"/>
</dbReference>
<comment type="similarity">
    <text evidence="1 4 8">Belongs to the Glu/Leu/Phe/Val dehydrogenases family.</text>
</comment>
<dbReference type="KEGG" id="bbev:BBEV_2927"/>
<dbReference type="PATRIC" id="fig|632773.3.peg.3066"/>
<dbReference type="InterPro" id="IPR006095">
    <property type="entry name" value="Glu/Leu/Phe/Val/Trp_DH"/>
</dbReference>
<feature type="binding site" evidence="6">
    <location>
        <position position="399"/>
    </location>
    <ligand>
        <name>substrate</name>
    </ligand>
</feature>
<dbReference type="PROSITE" id="PS00074">
    <property type="entry name" value="GLFV_DEHYDROGENASE"/>
    <property type="match status" value="1"/>
</dbReference>
<evidence type="ECO:0000256" key="2">
    <source>
        <dbReference type="ARBA" id="ARBA00012896"/>
    </source>
</evidence>
<evidence type="ECO:0000259" key="9">
    <source>
        <dbReference type="SMART" id="SM00839"/>
    </source>
</evidence>
<evidence type="ECO:0000313" key="10">
    <source>
        <dbReference type="EMBL" id="AOM84252.1"/>
    </source>
</evidence>
<dbReference type="PANTHER" id="PTHR11606">
    <property type="entry name" value="GLUTAMATE DEHYDROGENASE"/>
    <property type="match status" value="1"/>
</dbReference>
<gene>
    <name evidence="10" type="primary">gdhA</name>
    <name evidence="10" type="ORF">BBEV_2927</name>
</gene>
<evidence type="ECO:0000256" key="5">
    <source>
        <dbReference type="PIRSR" id="PIRSR000185-1"/>
    </source>
</evidence>
<dbReference type="Pfam" id="PF02812">
    <property type="entry name" value="ELFV_dehydrog_N"/>
    <property type="match status" value="1"/>
</dbReference>
<dbReference type="PRINTS" id="PR00082">
    <property type="entry name" value="GLFDHDRGNASE"/>
</dbReference>
<proteinExistence type="inferred from homology"/>
<dbReference type="GO" id="GO:0006538">
    <property type="term" value="P:L-glutamate catabolic process"/>
    <property type="evidence" value="ECO:0007669"/>
    <property type="project" value="TreeGrafter"/>
</dbReference>
<evidence type="ECO:0000256" key="1">
    <source>
        <dbReference type="ARBA" id="ARBA00006382"/>
    </source>
</evidence>
<evidence type="ECO:0000256" key="8">
    <source>
        <dbReference type="RuleBase" id="RU004417"/>
    </source>
</evidence>
<dbReference type="AlphaFoldDB" id="A0A1D7QZ27"/>
<keyword evidence="6" id="KW-0547">Nucleotide-binding</keyword>
<dbReference type="InterPro" id="IPR014362">
    <property type="entry name" value="Glu_DH"/>
</dbReference>
<dbReference type="OrthoDB" id="9803297at2"/>
<feature type="binding site" evidence="6">
    <location>
        <position position="105"/>
    </location>
    <ligand>
        <name>substrate</name>
    </ligand>
</feature>
<dbReference type="InterPro" id="IPR033524">
    <property type="entry name" value="Glu/Leu/Phe/Val_DH_AS"/>
</dbReference>
<name>A0A1D7QZ27_9BACI</name>
<keyword evidence="11" id="KW-1185">Reference proteome</keyword>
<feature type="binding site" evidence="6">
    <location>
        <position position="81"/>
    </location>
    <ligand>
        <name>substrate</name>
    </ligand>
</feature>
<dbReference type="SUPFAM" id="SSF51735">
    <property type="entry name" value="NAD(P)-binding Rossmann-fold domains"/>
    <property type="match status" value="1"/>
</dbReference>
<dbReference type="Pfam" id="PF00208">
    <property type="entry name" value="ELFV_dehydrog"/>
    <property type="match status" value="1"/>
</dbReference>
<evidence type="ECO:0000256" key="4">
    <source>
        <dbReference type="PIRNR" id="PIRNR000185"/>
    </source>
</evidence>
<dbReference type="InterPro" id="IPR036291">
    <property type="entry name" value="NAD(P)-bd_dom_sf"/>
</dbReference>
<dbReference type="GO" id="GO:0004352">
    <property type="term" value="F:glutamate dehydrogenase (NAD+) activity"/>
    <property type="evidence" value="ECO:0007669"/>
    <property type="project" value="TreeGrafter"/>
</dbReference>
<feature type="binding site" evidence="6">
    <location>
        <position position="202"/>
    </location>
    <ligand>
        <name>NAD(+)</name>
        <dbReference type="ChEBI" id="CHEBI:57540"/>
    </ligand>
</feature>
<dbReference type="Gene3D" id="3.40.50.720">
    <property type="entry name" value="NAD(P)-binding Rossmann-like Domain"/>
    <property type="match status" value="1"/>
</dbReference>
<feature type="domain" description="Glutamate/phenylalanine/leucine/valine/L-tryptophan dehydrogenase C-terminal" evidence="9">
    <location>
        <begin position="232"/>
        <end position="464"/>
    </location>
</feature>
<feature type="binding site" evidence="6">
    <location>
        <position position="260"/>
    </location>
    <ligand>
        <name>NAD(+)</name>
        <dbReference type="ChEBI" id="CHEBI:57540"/>
    </ligand>
</feature>
<dbReference type="InterPro" id="IPR006096">
    <property type="entry name" value="Glu/Leu/Phe/Val/Trp_DH_C"/>
</dbReference>
<dbReference type="SMART" id="SM00839">
    <property type="entry name" value="ELFV_dehydrog"/>
    <property type="match status" value="1"/>
</dbReference>
<evidence type="ECO:0000256" key="3">
    <source>
        <dbReference type="ARBA" id="ARBA00023002"/>
    </source>
</evidence>
<sequence>MTVTDTQAMIQRIMDQLYEDETILPQESGDTRKRLFESGKEILTTTDKVIKSYIRVTRDDRSIERVPAYRIQHNNIAGFYKGGIRYNEVVNEQEVENLAVLMTLKNALHDLPYGGAKGGVVISPDRYSDRELYMIAKKYVQRFVPDIGPTHDIPAPDMGTNDQTMDWMVGEYKTIKPGENYLGAFTGKSVENGGAKGRRESTGKGTYRSYLWLLDTWTRRTNRTSVKEGVHQKQYDTLKSLLDKNDSGSAITVAVQGFGNVGSVAAEMADQCDRLNHRVVAVSDQYVTLFHEDGLDVQALARYQIKRRHLPVTEAELQEADIKATIRDRNDLVYLDVDVLILAAIEDVVNENNVDQVPAKVFVEGANAPIDSVADTILHDEGRVVIPDVLANAGGVMVSYVEWKQDRVTELFTEEEVIREMYNKMEASCEKVFESYFKEGLSGIRNTCYVHALKRLFLLHYRHGKLY</sequence>
<accession>A0A1D7QZ27</accession>
<evidence type="ECO:0000256" key="7">
    <source>
        <dbReference type="PIRSR" id="PIRSR000185-3"/>
    </source>
</evidence>
<dbReference type="Gene3D" id="3.40.50.10860">
    <property type="entry name" value="Leucine Dehydrogenase, chain A, domain 1"/>
    <property type="match status" value="1"/>
</dbReference>
<protein>
    <recommendedName>
        <fullName evidence="2 4">Glutamate dehydrogenase</fullName>
    </recommendedName>
</protein>